<feature type="compositionally biased region" description="Basic and acidic residues" evidence="1">
    <location>
        <begin position="284"/>
        <end position="293"/>
    </location>
</feature>
<name>A0A1W0CDW9_9NEIS</name>
<comment type="caution">
    <text evidence="3">The sequence shown here is derived from an EMBL/GenBank/DDBJ whole genome shotgun (WGS) entry which is preliminary data.</text>
</comment>
<dbReference type="SMART" id="SM01252">
    <property type="entry name" value="KilA-N"/>
    <property type="match status" value="1"/>
</dbReference>
<accession>A0A1W0CDW9</accession>
<dbReference type="PROSITE" id="PS51301">
    <property type="entry name" value="KILA_N"/>
    <property type="match status" value="1"/>
</dbReference>
<evidence type="ECO:0000256" key="1">
    <source>
        <dbReference type="SAM" id="MobiDB-lite"/>
    </source>
</evidence>
<dbReference type="InterPro" id="IPR017880">
    <property type="entry name" value="KilA_N"/>
</dbReference>
<feature type="domain" description="KilA-N" evidence="2">
    <location>
        <begin position="3"/>
        <end position="135"/>
    </location>
</feature>
<dbReference type="EMBL" id="MUKV01000042">
    <property type="protein sequence ID" value="OQS32948.1"/>
    <property type="molecule type" value="Genomic_DNA"/>
</dbReference>
<dbReference type="RefSeq" id="WP_081556802.1">
    <property type="nucleotide sequence ID" value="NZ_MUKV01000042.1"/>
</dbReference>
<reference evidence="3 4" key="1">
    <citation type="submission" date="2017-02" db="EMBL/GenBank/DDBJ databases">
        <title>Chromobacterium haemolyticum H5244.</title>
        <authorList>
            <person name="Gulvik C.A."/>
        </authorList>
    </citation>
    <scope>NUCLEOTIDE SEQUENCE [LARGE SCALE GENOMIC DNA]</scope>
    <source>
        <strain evidence="3 4">H5244</strain>
    </source>
</reference>
<sequence>MKNRSVTVHGTVVAITTRHEQDYISLTDMVKRFGDESILYNWLRNRNTIEFLGIWEQINNPAFNPIEFERFKSQAGLNSFSLSPKKWIDATGAIGLYAKAGRGGGTYAHRDIAFEFGSWLSPEFKLYLIKEFQRLKDKEARATSLEWNFQRTLAKVNYRIHTDAIKERLIPPQLSRTQTVTVYASEADLLNVALFGMTAAQWRQANPGQSGNMRDTATLEQLVVLSNLESINAVLIHQGLPAQERLAQLNAIAITQMRSLVGLPAIKQLGKMPEQLPASPSTHQGEDDHGKAG</sequence>
<dbReference type="AlphaFoldDB" id="A0A1W0CDW9"/>
<feature type="region of interest" description="Disordered" evidence="1">
    <location>
        <begin position="273"/>
        <end position="293"/>
    </location>
</feature>
<evidence type="ECO:0000313" key="4">
    <source>
        <dbReference type="Proteomes" id="UP000192721"/>
    </source>
</evidence>
<dbReference type="Pfam" id="PF04383">
    <property type="entry name" value="KilA-N"/>
    <property type="match status" value="1"/>
</dbReference>
<gene>
    <name evidence="3" type="ORF">B0T45_20950</name>
</gene>
<organism evidence="3 4">
    <name type="scientific">Chromobacterium haemolyticum</name>
    <dbReference type="NCBI Taxonomy" id="394935"/>
    <lineage>
        <taxon>Bacteria</taxon>
        <taxon>Pseudomonadati</taxon>
        <taxon>Pseudomonadota</taxon>
        <taxon>Betaproteobacteria</taxon>
        <taxon>Neisseriales</taxon>
        <taxon>Chromobacteriaceae</taxon>
        <taxon>Chromobacterium</taxon>
    </lineage>
</organism>
<dbReference type="Proteomes" id="UP000192721">
    <property type="component" value="Unassembled WGS sequence"/>
</dbReference>
<evidence type="ECO:0000313" key="3">
    <source>
        <dbReference type="EMBL" id="OQS32948.1"/>
    </source>
</evidence>
<protein>
    <submittedName>
        <fullName evidence="3">DNA-binding protein</fullName>
    </submittedName>
</protein>
<evidence type="ECO:0000259" key="2">
    <source>
        <dbReference type="PROSITE" id="PS51301"/>
    </source>
</evidence>
<dbReference type="GO" id="GO:0003677">
    <property type="term" value="F:DNA binding"/>
    <property type="evidence" value="ECO:0007669"/>
    <property type="project" value="UniProtKB-KW"/>
</dbReference>
<proteinExistence type="predicted"/>
<keyword evidence="3" id="KW-0238">DNA-binding</keyword>
<dbReference type="InterPro" id="IPR018004">
    <property type="entry name" value="KilA/APSES_HTH"/>
</dbReference>